<proteinExistence type="predicted"/>
<reference evidence="1" key="1">
    <citation type="submission" date="2021-11" db="EMBL/GenBank/DDBJ databases">
        <title>Study of the species diversity of bacterial strains isolated from a unique natural object - Shulgan-Tash cave (Bashkiria).</title>
        <authorList>
            <person name="Sazanova A.L."/>
            <person name="Chirak E.R."/>
            <person name="Safronova V.I."/>
        </authorList>
    </citation>
    <scope>NUCLEOTIDE SEQUENCE</scope>
    <source>
        <strain evidence="1">P1</strain>
    </source>
</reference>
<protein>
    <submittedName>
        <fullName evidence="1">Uncharacterized protein</fullName>
    </submittedName>
</protein>
<dbReference type="Proteomes" id="UP001059663">
    <property type="component" value="Chromosome"/>
</dbReference>
<evidence type="ECO:0000313" key="1">
    <source>
        <dbReference type="EMBL" id="UUZ44896.1"/>
    </source>
</evidence>
<organism evidence="1 2">
    <name type="scientific">Janibacter limosus</name>
    <dbReference type="NCBI Taxonomy" id="53458"/>
    <lineage>
        <taxon>Bacteria</taxon>
        <taxon>Bacillati</taxon>
        <taxon>Actinomycetota</taxon>
        <taxon>Actinomycetes</taxon>
        <taxon>Micrococcales</taxon>
        <taxon>Intrasporangiaceae</taxon>
        <taxon>Janibacter</taxon>
    </lineage>
</organism>
<dbReference type="EMBL" id="CP087977">
    <property type="protein sequence ID" value="UUZ44896.1"/>
    <property type="molecule type" value="Genomic_DNA"/>
</dbReference>
<gene>
    <name evidence="1" type="ORF">LP422_00355</name>
</gene>
<accession>A0AC61U4C7</accession>
<evidence type="ECO:0000313" key="2">
    <source>
        <dbReference type="Proteomes" id="UP001059663"/>
    </source>
</evidence>
<name>A0AC61U4C7_9MICO</name>
<sequence length="70" mass="7656">MNTDHSRPFTTNREEPVFLTSRDQALDVVAEVADVIAQGQMKVQMSALACPIEVRDGPLALFDTHSLATV</sequence>